<keyword evidence="2" id="KW-1133">Transmembrane helix</keyword>
<accession>A0A5N6L451</accession>
<evidence type="ECO:0000313" key="3">
    <source>
        <dbReference type="EMBL" id="KAB8737496.1"/>
    </source>
</evidence>
<evidence type="ECO:0000313" key="4">
    <source>
        <dbReference type="Proteomes" id="UP000327013"/>
    </source>
</evidence>
<name>A0A5N6L451_9ROSI</name>
<evidence type="ECO:0000256" key="2">
    <source>
        <dbReference type="SAM" id="Phobius"/>
    </source>
</evidence>
<keyword evidence="2" id="KW-0812">Transmembrane</keyword>
<protein>
    <submittedName>
        <fullName evidence="3">Uncharacterized protein</fullName>
    </submittedName>
</protein>
<comment type="caution">
    <text evidence="3">The sequence shown here is derived from an EMBL/GenBank/DDBJ whole genome shotgun (WGS) entry which is preliminary data.</text>
</comment>
<dbReference type="AlphaFoldDB" id="A0A5N6L451"/>
<dbReference type="OrthoDB" id="3945612at2759"/>
<dbReference type="Proteomes" id="UP000327013">
    <property type="component" value="Unassembled WGS sequence"/>
</dbReference>
<proteinExistence type="predicted"/>
<gene>
    <name evidence="3" type="ORF">FH972_026455</name>
</gene>
<feature type="transmembrane region" description="Helical" evidence="2">
    <location>
        <begin position="236"/>
        <end position="259"/>
    </location>
</feature>
<keyword evidence="2" id="KW-0472">Membrane</keyword>
<organism evidence="3 4">
    <name type="scientific">Carpinus fangiana</name>
    <dbReference type="NCBI Taxonomy" id="176857"/>
    <lineage>
        <taxon>Eukaryota</taxon>
        <taxon>Viridiplantae</taxon>
        <taxon>Streptophyta</taxon>
        <taxon>Embryophyta</taxon>
        <taxon>Tracheophyta</taxon>
        <taxon>Spermatophyta</taxon>
        <taxon>Magnoliopsida</taxon>
        <taxon>eudicotyledons</taxon>
        <taxon>Gunneridae</taxon>
        <taxon>Pentapetalae</taxon>
        <taxon>rosids</taxon>
        <taxon>fabids</taxon>
        <taxon>Fagales</taxon>
        <taxon>Betulaceae</taxon>
        <taxon>Carpinus</taxon>
    </lineage>
</organism>
<feature type="region of interest" description="Disordered" evidence="1">
    <location>
        <begin position="188"/>
        <end position="212"/>
    </location>
</feature>
<feature type="region of interest" description="Disordered" evidence="1">
    <location>
        <begin position="305"/>
        <end position="332"/>
    </location>
</feature>
<evidence type="ECO:0000256" key="1">
    <source>
        <dbReference type="SAM" id="MobiDB-lite"/>
    </source>
</evidence>
<feature type="compositionally biased region" description="Basic and acidic residues" evidence="1">
    <location>
        <begin position="311"/>
        <end position="323"/>
    </location>
</feature>
<reference evidence="3 4" key="1">
    <citation type="submission" date="2019-06" db="EMBL/GenBank/DDBJ databases">
        <title>A chromosomal-level reference genome of Carpinus fangiana (Coryloideae, Betulaceae).</title>
        <authorList>
            <person name="Yang X."/>
            <person name="Wang Z."/>
            <person name="Zhang L."/>
            <person name="Hao G."/>
            <person name="Liu J."/>
            <person name="Yang Y."/>
        </authorList>
    </citation>
    <scope>NUCLEOTIDE SEQUENCE [LARGE SCALE GENOMIC DNA]</scope>
    <source>
        <strain evidence="3">Cfa_2016G</strain>
        <tissue evidence="3">Leaf</tissue>
    </source>
</reference>
<dbReference type="EMBL" id="VIBQ01000096">
    <property type="protein sequence ID" value="KAB8737496.1"/>
    <property type="molecule type" value="Genomic_DNA"/>
</dbReference>
<sequence>MASLPSFPLSTCQTLAMLKKFRAAHISTYLILVARVVSEIDYYFPSNDTCTLRNPKVFHCDFQSEKVPCAYNTFVSKGYCCPPNADYCWSWSDPCSGVNSTPGDGQITCEGGYCCLLGSETCSEIKGQTNICWLPNSPFVNTSSVDFNATYSSLLSASPDASTLPLMQATTSEADTFDSAGRTTQVKTVDAPSSPSATTMANTSTPAATTSVPVNTLSTHEATTATLAAGGLSAGAIAGVVVGTIISAFMLVLGAFLFGKRRERIADQRTSNKQDRQAARQAFPRKSKYATCGYMSTTGSIHELASRGNSVRKELANGLESHEMPTSSGNHR</sequence>
<keyword evidence="4" id="KW-1185">Reference proteome</keyword>